<dbReference type="EMBL" id="CP065938">
    <property type="protein sequence ID" value="UWX06496.1"/>
    <property type="molecule type" value="Genomic_DNA"/>
</dbReference>
<evidence type="ECO:0000259" key="1">
    <source>
        <dbReference type="Pfam" id="PF00329"/>
    </source>
</evidence>
<reference evidence="2" key="1">
    <citation type="submission" date="2020-12" db="EMBL/GenBank/DDBJ databases">
        <title>Taurinivorans muris gen. nov., sp. nov., fundamental and realized metabolic niche of a ubiquitous sulfidogenic bacterium in the murine intestine.</title>
        <authorList>
            <person name="Ye H."/>
            <person name="Hanson B.T."/>
            <person name="Loy A."/>
        </authorList>
    </citation>
    <scope>NUCLEOTIDE SEQUENCE</scope>
    <source>
        <strain evidence="2">LT0009</strain>
    </source>
</reference>
<evidence type="ECO:0000313" key="3">
    <source>
        <dbReference type="Proteomes" id="UP001058120"/>
    </source>
</evidence>
<dbReference type="InterPro" id="IPR037232">
    <property type="entry name" value="NADH_quin_OxRdtase_su_C/D-like"/>
</dbReference>
<gene>
    <name evidence="2" type="ORF">JBF11_04075</name>
</gene>
<dbReference type="InterPro" id="IPR001268">
    <property type="entry name" value="NADH_UbQ_OxRdtase_30kDa_su"/>
</dbReference>
<dbReference type="Gene3D" id="3.30.460.80">
    <property type="entry name" value="NADH:ubiquinone oxidoreductase, 30kDa subunit"/>
    <property type="match status" value="1"/>
</dbReference>
<accession>A0ABY5Y3R7</accession>
<proteinExistence type="predicted"/>
<sequence>MNQNQNKTIETIKETFERTDFPNLVWTSNHYNNFYAWLKLKNPADLPKAAELLQSLDARLCTVTAYSEDRSLEANRRAIAYHFAIKSVLFCVTIQIYDEETLEPLKVPSITPYFRNADWNEREFMEMYDIQIIDHPNPKRLFLDERLDKGIMTKLIPFSSMVHGTGSKNLWEQVMLEKIGYVPESFKQSFKEPAFTKVEETKLDAPKPQTEEKE</sequence>
<keyword evidence="3" id="KW-1185">Reference proteome</keyword>
<evidence type="ECO:0000313" key="2">
    <source>
        <dbReference type="EMBL" id="UWX06496.1"/>
    </source>
</evidence>
<dbReference type="RefSeq" id="WP_334316108.1">
    <property type="nucleotide sequence ID" value="NZ_CP065938.1"/>
</dbReference>
<dbReference type="Pfam" id="PF00329">
    <property type="entry name" value="Complex1_30kDa"/>
    <property type="match status" value="1"/>
</dbReference>
<organism evidence="2 3">
    <name type="scientific">Taurinivorans muris</name>
    <dbReference type="NCBI Taxonomy" id="2787751"/>
    <lineage>
        <taxon>Bacteria</taxon>
        <taxon>Pseudomonadati</taxon>
        <taxon>Thermodesulfobacteriota</taxon>
        <taxon>Desulfovibrionia</taxon>
        <taxon>Desulfovibrionales</taxon>
        <taxon>Desulfovibrionaceae</taxon>
        <taxon>Taurinivorans</taxon>
    </lineage>
</organism>
<name>A0ABY5Y3R7_9BACT</name>
<feature type="domain" description="NADH:ubiquinone oxidoreductase 30kDa subunit" evidence="1">
    <location>
        <begin position="43"/>
        <end position="147"/>
    </location>
</feature>
<dbReference type="SUPFAM" id="SSF143243">
    <property type="entry name" value="Nqo5-like"/>
    <property type="match status" value="1"/>
</dbReference>
<dbReference type="Proteomes" id="UP001058120">
    <property type="component" value="Chromosome"/>
</dbReference>
<protein>
    <submittedName>
        <fullName evidence="2">NADH-quinone oxidoreductase subunit C</fullName>
    </submittedName>
</protein>